<dbReference type="eggNOG" id="COG4300">
    <property type="taxonomic scope" value="Bacteria"/>
</dbReference>
<gene>
    <name evidence="2" type="ORF">HMPREF9698_00542</name>
</gene>
<keyword evidence="1" id="KW-0472">Membrane</keyword>
<dbReference type="InterPro" id="IPR004676">
    <property type="entry name" value="Cd-R_transporter"/>
</dbReference>
<reference evidence="2 3" key="1">
    <citation type="submission" date="2012-09" db="EMBL/GenBank/DDBJ databases">
        <title>The Genome Sequence of Alloiococcus otitis ATCC 51267.</title>
        <authorList>
            <consortium name="The Broad Institute Genome Sequencing Platform"/>
            <person name="Earl A."/>
            <person name="Ward D."/>
            <person name="Feldgarden M."/>
            <person name="Gevers D."/>
            <person name="Huys G."/>
            <person name="Walker B."/>
            <person name="Young S.K."/>
            <person name="Zeng Q."/>
            <person name="Gargeya S."/>
            <person name="Fitzgerald M."/>
            <person name="Haas B."/>
            <person name="Abouelleil A."/>
            <person name="Alvarado L."/>
            <person name="Arachchi H.M."/>
            <person name="Berlin A.M."/>
            <person name="Chapman S.B."/>
            <person name="Goldberg J."/>
            <person name="Griggs A."/>
            <person name="Gujja S."/>
            <person name="Hansen M."/>
            <person name="Howarth C."/>
            <person name="Imamovic A."/>
            <person name="Larimer J."/>
            <person name="McCowen C."/>
            <person name="Montmayeur A."/>
            <person name="Murphy C."/>
            <person name="Neiman D."/>
            <person name="Pearson M."/>
            <person name="Priest M."/>
            <person name="Roberts A."/>
            <person name="Saif S."/>
            <person name="Shea T."/>
            <person name="Sisk P."/>
            <person name="Sykes S."/>
            <person name="Wortman J."/>
            <person name="Nusbaum C."/>
            <person name="Birren B."/>
        </authorList>
    </citation>
    <scope>NUCLEOTIDE SEQUENCE [LARGE SCALE GENOMIC DNA]</scope>
    <source>
        <strain evidence="2 3">ATCC 51267</strain>
    </source>
</reference>
<dbReference type="AlphaFoldDB" id="K9EXE3"/>
<evidence type="ECO:0000256" key="1">
    <source>
        <dbReference type="SAM" id="Phobius"/>
    </source>
</evidence>
<comment type="caution">
    <text evidence="2">The sequence shown here is derived from an EMBL/GenBank/DDBJ whole genome shotgun (WGS) entry which is preliminary data.</text>
</comment>
<feature type="transmembrane region" description="Helical" evidence="1">
    <location>
        <begin position="136"/>
        <end position="158"/>
    </location>
</feature>
<dbReference type="Proteomes" id="UP000009875">
    <property type="component" value="Unassembled WGS sequence"/>
</dbReference>
<feature type="transmembrane region" description="Helical" evidence="1">
    <location>
        <begin position="6"/>
        <end position="28"/>
    </location>
</feature>
<dbReference type="NCBIfam" id="TIGR00779">
    <property type="entry name" value="cad"/>
    <property type="match status" value="1"/>
</dbReference>
<keyword evidence="1" id="KW-1133">Transmembrane helix</keyword>
<dbReference type="RefSeq" id="WP_003777141.1">
    <property type="nucleotide sequence ID" value="NZ_JH992958.1"/>
</dbReference>
<keyword evidence="3" id="KW-1185">Reference proteome</keyword>
<dbReference type="OrthoDB" id="7995400at2"/>
<keyword evidence="1" id="KW-0812">Transmembrane</keyword>
<accession>K9EXE3</accession>
<dbReference type="PATRIC" id="fig|883081.3.peg.542"/>
<dbReference type="EMBL" id="AGXA01000013">
    <property type="protein sequence ID" value="EKU93865.1"/>
    <property type="molecule type" value="Genomic_DNA"/>
</dbReference>
<protein>
    <submittedName>
        <fullName evidence="2">Cadmium resistance transporter</fullName>
    </submittedName>
</protein>
<organism evidence="2 3">
    <name type="scientific">Alloiococcus otitis ATCC 51267</name>
    <dbReference type="NCBI Taxonomy" id="883081"/>
    <lineage>
        <taxon>Bacteria</taxon>
        <taxon>Bacillati</taxon>
        <taxon>Bacillota</taxon>
        <taxon>Bacilli</taxon>
        <taxon>Lactobacillales</taxon>
        <taxon>Carnobacteriaceae</taxon>
        <taxon>Alloiococcus</taxon>
    </lineage>
</organism>
<name>K9EXE3_9LACT</name>
<dbReference type="HOGENOM" id="CLU_071117_1_1_9"/>
<dbReference type="STRING" id="883081.HMPREF9698_00542"/>
<evidence type="ECO:0000313" key="2">
    <source>
        <dbReference type="EMBL" id="EKU93865.1"/>
    </source>
</evidence>
<sequence>MFQTIVSAAGVFVATSIDYLVILTLIFAQVSGNQHKAVIYAGQYLGTGILVGVSLLAAYVVNFLPEDWLVGLLGLIPIFLGIRLAIQGEEDDEVDESLIDQLEQNPSRQVFWTVTLLTISSGGDNLGVYLPYFASLAWQEIVVALFVFVIGIVILCELSQKLSEAPFISQTVEKYERVIVPVVLVILGFYIMFEAGTLQKLISMIV</sequence>
<dbReference type="Pfam" id="PF03596">
    <property type="entry name" value="Cad"/>
    <property type="match status" value="1"/>
</dbReference>
<feature type="transmembrane region" description="Helical" evidence="1">
    <location>
        <begin position="40"/>
        <end position="62"/>
    </location>
</feature>
<feature type="transmembrane region" description="Helical" evidence="1">
    <location>
        <begin position="178"/>
        <end position="198"/>
    </location>
</feature>
<evidence type="ECO:0000313" key="3">
    <source>
        <dbReference type="Proteomes" id="UP000009875"/>
    </source>
</evidence>
<proteinExistence type="predicted"/>
<feature type="transmembrane region" description="Helical" evidence="1">
    <location>
        <begin position="68"/>
        <end position="86"/>
    </location>
</feature>